<dbReference type="OMA" id="KDANAGH"/>
<dbReference type="OrthoDB" id="3257768at2759"/>
<dbReference type="KEGG" id="adl:AURDEDRAFT_28089"/>
<sequence>LIWVIPKMHIQGHTEECQYLYHLLYTAGAGRVCGEGVERPWVETNHAAAISKDANAGHRQEILNDCHNFWNFTKLVDI</sequence>
<dbReference type="InterPro" id="IPR040521">
    <property type="entry name" value="KDZ"/>
</dbReference>
<feature type="non-terminal residue" evidence="1">
    <location>
        <position position="78"/>
    </location>
</feature>
<evidence type="ECO:0000313" key="2">
    <source>
        <dbReference type="Proteomes" id="UP000006514"/>
    </source>
</evidence>
<feature type="non-terminal residue" evidence="1">
    <location>
        <position position="1"/>
    </location>
</feature>
<dbReference type="AlphaFoldDB" id="J0LA34"/>
<name>J0LA34_AURST</name>
<dbReference type="EMBL" id="JH688335">
    <property type="protein sequence ID" value="EJD33261.1"/>
    <property type="molecule type" value="Genomic_DNA"/>
</dbReference>
<dbReference type="InParanoid" id="J0LA34"/>
<organism evidence="1 2">
    <name type="scientific">Auricularia subglabra (strain TFB-10046 / SS5)</name>
    <name type="common">White-rot fungus</name>
    <name type="synonym">Auricularia delicata (strain TFB10046)</name>
    <dbReference type="NCBI Taxonomy" id="717982"/>
    <lineage>
        <taxon>Eukaryota</taxon>
        <taxon>Fungi</taxon>
        <taxon>Dikarya</taxon>
        <taxon>Basidiomycota</taxon>
        <taxon>Agaricomycotina</taxon>
        <taxon>Agaricomycetes</taxon>
        <taxon>Auriculariales</taxon>
        <taxon>Auriculariaceae</taxon>
        <taxon>Auricularia</taxon>
    </lineage>
</organism>
<dbReference type="Proteomes" id="UP000006514">
    <property type="component" value="Unassembled WGS sequence"/>
</dbReference>
<evidence type="ECO:0000313" key="1">
    <source>
        <dbReference type="EMBL" id="EJD33261.1"/>
    </source>
</evidence>
<gene>
    <name evidence="1" type="ORF">AURDEDRAFT_17870</name>
</gene>
<protein>
    <submittedName>
        <fullName evidence="1">Uncharacterized protein</fullName>
    </submittedName>
</protein>
<reference evidence="2" key="1">
    <citation type="journal article" date="2012" name="Science">
        <title>The Paleozoic origin of enzymatic lignin decomposition reconstructed from 31 fungal genomes.</title>
        <authorList>
            <person name="Floudas D."/>
            <person name="Binder M."/>
            <person name="Riley R."/>
            <person name="Barry K."/>
            <person name="Blanchette R.A."/>
            <person name="Henrissat B."/>
            <person name="Martinez A.T."/>
            <person name="Otillar R."/>
            <person name="Spatafora J.W."/>
            <person name="Yadav J.S."/>
            <person name="Aerts A."/>
            <person name="Benoit I."/>
            <person name="Boyd A."/>
            <person name="Carlson A."/>
            <person name="Copeland A."/>
            <person name="Coutinho P.M."/>
            <person name="de Vries R.P."/>
            <person name="Ferreira P."/>
            <person name="Findley K."/>
            <person name="Foster B."/>
            <person name="Gaskell J."/>
            <person name="Glotzer D."/>
            <person name="Gorecki P."/>
            <person name="Heitman J."/>
            <person name="Hesse C."/>
            <person name="Hori C."/>
            <person name="Igarashi K."/>
            <person name="Jurgens J.A."/>
            <person name="Kallen N."/>
            <person name="Kersten P."/>
            <person name="Kohler A."/>
            <person name="Kuees U."/>
            <person name="Kumar T.K.A."/>
            <person name="Kuo A."/>
            <person name="LaButti K."/>
            <person name="Larrondo L.F."/>
            <person name="Lindquist E."/>
            <person name="Ling A."/>
            <person name="Lombard V."/>
            <person name="Lucas S."/>
            <person name="Lundell T."/>
            <person name="Martin R."/>
            <person name="McLaughlin D.J."/>
            <person name="Morgenstern I."/>
            <person name="Morin E."/>
            <person name="Murat C."/>
            <person name="Nagy L.G."/>
            <person name="Nolan M."/>
            <person name="Ohm R.A."/>
            <person name="Patyshakuliyeva A."/>
            <person name="Rokas A."/>
            <person name="Ruiz-Duenas F.J."/>
            <person name="Sabat G."/>
            <person name="Salamov A."/>
            <person name="Samejima M."/>
            <person name="Schmutz J."/>
            <person name="Slot J.C."/>
            <person name="St John F."/>
            <person name="Stenlid J."/>
            <person name="Sun H."/>
            <person name="Sun S."/>
            <person name="Syed K."/>
            <person name="Tsang A."/>
            <person name="Wiebenga A."/>
            <person name="Young D."/>
            <person name="Pisabarro A."/>
            <person name="Eastwood D.C."/>
            <person name="Martin F."/>
            <person name="Cullen D."/>
            <person name="Grigoriev I.V."/>
            <person name="Hibbett D.S."/>
        </authorList>
    </citation>
    <scope>NUCLEOTIDE SEQUENCE [LARGE SCALE GENOMIC DNA]</scope>
    <source>
        <strain evidence="2">TFB10046</strain>
    </source>
</reference>
<dbReference type="Pfam" id="PF18758">
    <property type="entry name" value="KDZ"/>
    <property type="match status" value="1"/>
</dbReference>
<keyword evidence="2" id="KW-1185">Reference proteome</keyword>
<proteinExistence type="predicted"/>
<dbReference type="KEGG" id="adl:AURDEDRAFT_17870"/>
<accession>J0LA34</accession>